<protein>
    <recommendedName>
        <fullName evidence="4">TNFR-Cys domain-containing protein</fullName>
    </recommendedName>
</protein>
<proteinExistence type="predicted"/>
<organism evidence="5 6">
    <name type="scientific">Mytilus galloprovincialis</name>
    <name type="common">Mediterranean mussel</name>
    <dbReference type="NCBI Taxonomy" id="29158"/>
    <lineage>
        <taxon>Eukaryota</taxon>
        <taxon>Metazoa</taxon>
        <taxon>Spiralia</taxon>
        <taxon>Lophotrochozoa</taxon>
        <taxon>Mollusca</taxon>
        <taxon>Bivalvia</taxon>
        <taxon>Autobranchia</taxon>
        <taxon>Pteriomorphia</taxon>
        <taxon>Mytilida</taxon>
        <taxon>Mytiloidea</taxon>
        <taxon>Mytilidae</taxon>
        <taxon>Mytilinae</taxon>
        <taxon>Mytilus</taxon>
    </lineage>
</organism>
<evidence type="ECO:0000256" key="2">
    <source>
        <dbReference type="SAM" id="Phobius"/>
    </source>
</evidence>
<feature type="repeat" description="TNFR-Cys" evidence="1">
    <location>
        <begin position="74"/>
        <end position="113"/>
    </location>
</feature>
<dbReference type="PROSITE" id="PS50050">
    <property type="entry name" value="TNFR_NGFR_2"/>
    <property type="match status" value="1"/>
</dbReference>
<evidence type="ECO:0000259" key="4">
    <source>
        <dbReference type="PROSITE" id="PS50050"/>
    </source>
</evidence>
<keyword evidence="2" id="KW-0812">Transmembrane</keyword>
<gene>
    <name evidence="5" type="ORF">MGAL_10B020956</name>
</gene>
<keyword evidence="2" id="KW-0472">Membrane</keyword>
<keyword evidence="6" id="KW-1185">Reference proteome</keyword>
<evidence type="ECO:0000256" key="1">
    <source>
        <dbReference type="PROSITE-ProRule" id="PRU00206"/>
    </source>
</evidence>
<dbReference type="AlphaFoldDB" id="A0A8B6FG12"/>
<accession>A0A8B6FG12</accession>
<comment type="caution">
    <text evidence="1">Lacks conserved residue(s) required for the propagation of feature annotation.</text>
</comment>
<name>A0A8B6FG12_MYTGA</name>
<feature type="signal peptide" evidence="3">
    <location>
        <begin position="1"/>
        <end position="19"/>
    </location>
</feature>
<feature type="chain" id="PRO_5032363276" description="TNFR-Cys domain-containing protein" evidence="3">
    <location>
        <begin position="20"/>
        <end position="381"/>
    </location>
</feature>
<reference evidence="5" key="1">
    <citation type="submission" date="2018-11" db="EMBL/GenBank/DDBJ databases">
        <authorList>
            <person name="Alioto T."/>
            <person name="Alioto T."/>
        </authorList>
    </citation>
    <scope>NUCLEOTIDE SEQUENCE</scope>
</reference>
<feature type="domain" description="TNFR-Cys" evidence="4">
    <location>
        <begin position="74"/>
        <end position="113"/>
    </location>
</feature>
<keyword evidence="3" id="KW-0732">Signal</keyword>
<evidence type="ECO:0000256" key="3">
    <source>
        <dbReference type="SAM" id="SignalP"/>
    </source>
</evidence>
<keyword evidence="2" id="KW-1133">Transmembrane helix</keyword>
<dbReference type="InterPro" id="IPR001368">
    <property type="entry name" value="TNFR/NGFR_Cys_rich_reg"/>
</dbReference>
<dbReference type="EMBL" id="UYJE01006669">
    <property type="protein sequence ID" value="VDI47965.1"/>
    <property type="molecule type" value="Genomic_DNA"/>
</dbReference>
<dbReference type="OrthoDB" id="6091852at2759"/>
<evidence type="ECO:0000313" key="5">
    <source>
        <dbReference type="EMBL" id="VDI47965.1"/>
    </source>
</evidence>
<evidence type="ECO:0000313" key="6">
    <source>
        <dbReference type="Proteomes" id="UP000596742"/>
    </source>
</evidence>
<comment type="caution">
    <text evidence="5">The sequence shown here is derived from an EMBL/GenBank/DDBJ whole genome shotgun (WGS) entry which is preliminary data.</text>
</comment>
<feature type="transmembrane region" description="Helical" evidence="2">
    <location>
        <begin position="138"/>
        <end position="162"/>
    </location>
</feature>
<dbReference type="Proteomes" id="UP000596742">
    <property type="component" value="Unassembled WGS sequence"/>
</dbReference>
<sequence length="381" mass="42481">MLSIVHVIVIVLCLGSSIAELCLPDDNVYYHRQLETCEKCDSCLRGAGKDTVNVNKKIKWDENHGALTCTPCVPCWNGYYNNRRTFHCQPCKNCSQENRYELLSCTKRRDAVCGDVIITEVPVTYSTRESTPSDPSYLVAWVVGAVGSVVVVLAIIVCLLLLQKKLKQSEKNFAMNNHSGSAQKVPLVVLDNKYSTLWYRVPLVVLDNKSNSSGQKWFERNGSFSSNRERTNTLSTTADNSRNSVCDCETTPKVIVASVDDTNEHQNRETTVHLNHGETLFHQQHAETKVKKNNLICCAATFDPSIEDASKSSYICDSVDSSSETLLKERSSNNKNTALSKIKSPDVKISDCGPLNNFFHLKNSIVNYPYISKCESNSTTV</sequence>
<dbReference type="Gene3D" id="2.10.50.10">
    <property type="entry name" value="Tumor Necrosis Factor Receptor, subunit A, domain 2"/>
    <property type="match status" value="1"/>
</dbReference>